<feature type="domain" description="Lipocalin/cytosolic fatty-acid binding" evidence="3">
    <location>
        <begin position="2"/>
        <end position="143"/>
    </location>
</feature>
<reference evidence="4 5" key="1">
    <citation type="submission" date="2020-08" db="EMBL/GenBank/DDBJ databases">
        <title>Above-ground endophytic microbial communities from plants in different locations in the United States.</title>
        <authorList>
            <person name="Frank C."/>
        </authorList>
    </citation>
    <scope>NUCLEOTIDE SEQUENCE [LARGE SCALE GENOMIC DNA]</scope>
    <source>
        <strain evidence="4 5">WP4_2_2</strain>
    </source>
</reference>
<dbReference type="PANTHER" id="PTHR10612">
    <property type="entry name" value="APOLIPOPROTEIN D"/>
    <property type="match status" value="1"/>
</dbReference>
<keyword evidence="5" id="KW-1185">Reference proteome</keyword>
<organism evidence="4 5">
    <name type="scientific">Paraburkholderia bannensis</name>
    <dbReference type="NCBI Taxonomy" id="765414"/>
    <lineage>
        <taxon>Bacteria</taxon>
        <taxon>Pseudomonadati</taxon>
        <taxon>Pseudomonadota</taxon>
        <taxon>Betaproteobacteria</taxon>
        <taxon>Burkholderiales</taxon>
        <taxon>Burkholderiaceae</taxon>
        <taxon>Paraburkholderia</taxon>
    </lineage>
</organism>
<dbReference type="InterPro" id="IPR022272">
    <property type="entry name" value="Lipocalin_CS"/>
</dbReference>
<dbReference type="EMBL" id="JACHBW010000008">
    <property type="protein sequence ID" value="MBB6103303.1"/>
    <property type="molecule type" value="Genomic_DNA"/>
</dbReference>
<dbReference type="InterPro" id="IPR002446">
    <property type="entry name" value="Lipocalin_bac"/>
</dbReference>
<dbReference type="PRINTS" id="PR01171">
    <property type="entry name" value="BCTLIPOCALIN"/>
</dbReference>
<keyword evidence="2" id="KW-0472">Membrane</keyword>
<comment type="subcellular location">
    <subcellularLocation>
        <location evidence="2">Cell outer membrane</location>
    </subcellularLocation>
</comment>
<name>A0A7W9WTZ8_9BURK</name>
<evidence type="ECO:0000256" key="2">
    <source>
        <dbReference type="PIRNR" id="PIRNR036893"/>
    </source>
</evidence>
<dbReference type="PROSITE" id="PS00213">
    <property type="entry name" value="LIPOCALIN"/>
    <property type="match status" value="1"/>
</dbReference>
<comment type="similarity">
    <text evidence="1 2">Belongs to the calycin superfamily. Lipocalin family.</text>
</comment>
<accession>A0A7W9WTZ8</accession>
<dbReference type="InterPro" id="IPR022271">
    <property type="entry name" value="Lipocalin_ApoD"/>
</dbReference>
<gene>
    <name evidence="4" type="ORF">F4827_003158</name>
</gene>
<dbReference type="GO" id="GO:0008289">
    <property type="term" value="F:lipid binding"/>
    <property type="evidence" value="ECO:0007669"/>
    <property type="project" value="UniProtKB-UniRule"/>
</dbReference>
<dbReference type="PANTHER" id="PTHR10612:SF34">
    <property type="entry name" value="APOLIPOPROTEIN D"/>
    <property type="match status" value="1"/>
</dbReference>
<dbReference type="InterPro" id="IPR000566">
    <property type="entry name" value="Lipocln_cytosolic_FA-bd_dom"/>
</dbReference>
<sequence length="145" mass="16354">MELDQYLGRWYELARYDNRFERGCEGVTAEYSRRDDGYIGVKNTCRVGSPDGAARESLGRAKVVPDSGGAKLKVSFWGPFFVGDYWVLDHADDYSWSIVGEPSGRFLWILTRVARPSDSLTETLYKRVAALGYDTSLLRRTAQPG</sequence>
<evidence type="ECO:0000313" key="5">
    <source>
        <dbReference type="Proteomes" id="UP000571554"/>
    </source>
</evidence>
<protein>
    <recommendedName>
        <fullName evidence="2">Outer membrane lipoprotein Blc</fullName>
    </recommendedName>
</protein>
<dbReference type="Gene3D" id="2.40.128.20">
    <property type="match status" value="1"/>
</dbReference>
<proteinExistence type="inferred from homology"/>
<dbReference type="GO" id="GO:0009279">
    <property type="term" value="C:cell outer membrane"/>
    <property type="evidence" value="ECO:0007669"/>
    <property type="project" value="UniProtKB-SubCell"/>
</dbReference>
<comment type="caution">
    <text evidence="4">The sequence shown here is derived from an EMBL/GenBank/DDBJ whole genome shotgun (WGS) entry which is preliminary data.</text>
</comment>
<dbReference type="InterPro" id="IPR047202">
    <property type="entry name" value="Lipocalin_Blc-like_dom"/>
</dbReference>
<comment type="function">
    <text evidence="2">Involved in the storage or transport of lipids necessary for membrane maintenance under stressful conditions. Displays a binding preference for lysophospholipids.</text>
</comment>
<dbReference type="Proteomes" id="UP000571554">
    <property type="component" value="Unassembled WGS sequence"/>
</dbReference>
<keyword evidence="2" id="KW-0446">Lipid-binding</keyword>
<dbReference type="SUPFAM" id="SSF50814">
    <property type="entry name" value="Lipocalins"/>
    <property type="match status" value="1"/>
</dbReference>
<keyword evidence="2" id="KW-0998">Cell outer membrane</keyword>
<dbReference type="Pfam" id="PF08212">
    <property type="entry name" value="Lipocalin_2"/>
    <property type="match status" value="1"/>
</dbReference>
<evidence type="ECO:0000259" key="3">
    <source>
        <dbReference type="Pfam" id="PF08212"/>
    </source>
</evidence>
<dbReference type="GO" id="GO:0006950">
    <property type="term" value="P:response to stress"/>
    <property type="evidence" value="ECO:0007669"/>
    <property type="project" value="UniProtKB-ARBA"/>
</dbReference>
<evidence type="ECO:0000313" key="4">
    <source>
        <dbReference type="EMBL" id="MBB6103303.1"/>
    </source>
</evidence>
<dbReference type="PIRSF" id="PIRSF036893">
    <property type="entry name" value="Lipocalin_ApoD"/>
    <property type="match status" value="1"/>
</dbReference>
<dbReference type="InterPro" id="IPR012674">
    <property type="entry name" value="Calycin"/>
</dbReference>
<evidence type="ECO:0000256" key="1">
    <source>
        <dbReference type="ARBA" id="ARBA00006889"/>
    </source>
</evidence>
<dbReference type="AlphaFoldDB" id="A0A7W9WTZ8"/>
<keyword evidence="2 4" id="KW-0449">Lipoprotein</keyword>
<dbReference type="CDD" id="cd19438">
    <property type="entry name" value="lipocalin_Blc-like"/>
    <property type="match status" value="1"/>
</dbReference>
<comment type="subunit">
    <text evidence="2">Homodimer.</text>
</comment>